<dbReference type="PROSITE" id="PS51012">
    <property type="entry name" value="ABC_TM2"/>
    <property type="match status" value="1"/>
</dbReference>
<name>A0ABN1R628_9ACTN</name>
<feature type="transmembrane region" description="Helical" evidence="6">
    <location>
        <begin position="67"/>
        <end position="88"/>
    </location>
</feature>
<evidence type="ECO:0000313" key="8">
    <source>
        <dbReference type="EMBL" id="GAA0952420.1"/>
    </source>
</evidence>
<sequence length="263" mass="28264">MTGMAWAVADGWTLTRRALLHWVRQPAQVVVGLLFPVLIVVMFVYLFGGGMQVPGGGEYREFLLPGMFAMTMVFGIEGTFAAVASDAAKGVTDRFRTLPMTPGAVLVGRAAADLLNSALGLAVMMACGLAVGWRWHEGLGQVAVAVALLLWLRFAFLWLGIYLGVRFASPEAVVVVQILVWPVGFLSNAFAPSSEMPGWLGFLAEANPMSATITAIRELFGNPGVVAGSWTAEYGMWPAVVWPAVLTAVFLPLSVRRYQRLSG</sequence>
<dbReference type="InterPro" id="IPR051784">
    <property type="entry name" value="Nod_factor_ABC_transporter"/>
</dbReference>
<comment type="subcellular location">
    <subcellularLocation>
        <location evidence="6">Cell membrane</location>
        <topology evidence="6">Multi-pass membrane protein</topology>
    </subcellularLocation>
    <subcellularLocation>
        <location evidence="1">Membrane</location>
        <topology evidence="1">Multi-pass membrane protein</topology>
    </subcellularLocation>
</comment>
<keyword evidence="6" id="KW-0813">Transport</keyword>
<dbReference type="RefSeq" id="WP_344241688.1">
    <property type="nucleotide sequence ID" value="NZ_BAAAHH010000012.1"/>
</dbReference>
<keyword evidence="5" id="KW-0046">Antibiotic resistance</keyword>
<dbReference type="PIRSF" id="PIRSF006648">
    <property type="entry name" value="DrrB"/>
    <property type="match status" value="1"/>
</dbReference>
<comment type="caution">
    <text evidence="8">The sequence shown here is derived from an EMBL/GenBank/DDBJ whole genome shotgun (WGS) entry which is preliminary data.</text>
</comment>
<evidence type="ECO:0000313" key="9">
    <source>
        <dbReference type="Proteomes" id="UP001500665"/>
    </source>
</evidence>
<dbReference type="Proteomes" id="UP001500665">
    <property type="component" value="Unassembled WGS sequence"/>
</dbReference>
<evidence type="ECO:0000256" key="2">
    <source>
        <dbReference type="ARBA" id="ARBA00022692"/>
    </source>
</evidence>
<keyword evidence="4 6" id="KW-0472">Membrane</keyword>
<evidence type="ECO:0000256" key="5">
    <source>
        <dbReference type="ARBA" id="ARBA00023251"/>
    </source>
</evidence>
<feature type="transmembrane region" description="Helical" evidence="6">
    <location>
        <begin position="172"/>
        <end position="191"/>
    </location>
</feature>
<protein>
    <recommendedName>
        <fullName evidence="6">Transport permease protein</fullName>
    </recommendedName>
</protein>
<keyword evidence="3 6" id="KW-1133">Transmembrane helix</keyword>
<dbReference type="InterPro" id="IPR000412">
    <property type="entry name" value="ABC_2_transport"/>
</dbReference>
<accession>A0ABN1R628</accession>
<keyword evidence="9" id="KW-1185">Reference proteome</keyword>
<organism evidence="8 9">
    <name type="scientific">Actinocorallia libanotica</name>
    <dbReference type="NCBI Taxonomy" id="46162"/>
    <lineage>
        <taxon>Bacteria</taxon>
        <taxon>Bacillati</taxon>
        <taxon>Actinomycetota</taxon>
        <taxon>Actinomycetes</taxon>
        <taxon>Streptosporangiales</taxon>
        <taxon>Thermomonosporaceae</taxon>
        <taxon>Actinocorallia</taxon>
    </lineage>
</organism>
<evidence type="ECO:0000256" key="4">
    <source>
        <dbReference type="ARBA" id="ARBA00023136"/>
    </source>
</evidence>
<dbReference type="EMBL" id="BAAAHH010000012">
    <property type="protein sequence ID" value="GAA0952420.1"/>
    <property type="molecule type" value="Genomic_DNA"/>
</dbReference>
<dbReference type="PANTHER" id="PTHR43229:SF2">
    <property type="entry name" value="NODULATION PROTEIN J"/>
    <property type="match status" value="1"/>
</dbReference>
<evidence type="ECO:0000256" key="6">
    <source>
        <dbReference type="RuleBase" id="RU361157"/>
    </source>
</evidence>
<keyword evidence="6" id="KW-1003">Cell membrane</keyword>
<feature type="domain" description="ABC transmembrane type-2" evidence="7">
    <location>
        <begin position="27"/>
        <end position="261"/>
    </location>
</feature>
<feature type="transmembrane region" description="Helical" evidence="6">
    <location>
        <begin position="236"/>
        <end position="255"/>
    </location>
</feature>
<reference evidence="8 9" key="1">
    <citation type="journal article" date="2019" name="Int. J. Syst. Evol. Microbiol.">
        <title>The Global Catalogue of Microorganisms (GCM) 10K type strain sequencing project: providing services to taxonomists for standard genome sequencing and annotation.</title>
        <authorList>
            <consortium name="The Broad Institute Genomics Platform"/>
            <consortium name="The Broad Institute Genome Sequencing Center for Infectious Disease"/>
            <person name="Wu L."/>
            <person name="Ma J."/>
        </authorList>
    </citation>
    <scope>NUCLEOTIDE SEQUENCE [LARGE SCALE GENOMIC DNA]</scope>
    <source>
        <strain evidence="8 9">JCM 10696</strain>
    </source>
</reference>
<feature type="transmembrane region" description="Helical" evidence="6">
    <location>
        <begin position="118"/>
        <end position="136"/>
    </location>
</feature>
<dbReference type="PANTHER" id="PTHR43229">
    <property type="entry name" value="NODULATION PROTEIN J"/>
    <property type="match status" value="1"/>
</dbReference>
<dbReference type="Pfam" id="PF01061">
    <property type="entry name" value="ABC2_membrane"/>
    <property type="match status" value="1"/>
</dbReference>
<proteinExistence type="inferred from homology"/>
<dbReference type="InterPro" id="IPR047817">
    <property type="entry name" value="ABC2_TM_bact-type"/>
</dbReference>
<evidence type="ECO:0000259" key="7">
    <source>
        <dbReference type="PROSITE" id="PS51012"/>
    </source>
</evidence>
<dbReference type="InterPro" id="IPR013525">
    <property type="entry name" value="ABC2_TM"/>
</dbReference>
<gene>
    <name evidence="8" type="ORF">GCM10009550_33130</name>
</gene>
<feature type="transmembrane region" description="Helical" evidence="6">
    <location>
        <begin position="142"/>
        <end position="165"/>
    </location>
</feature>
<evidence type="ECO:0000256" key="3">
    <source>
        <dbReference type="ARBA" id="ARBA00022989"/>
    </source>
</evidence>
<feature type="transmembrane region" description="Helical" evidence="6">
    <location>
        <begin position="26"/>
        <end position="47"/>
    </location>
</feature>
<evidence type="ECO:0000256" key="1">
    <source>
        <dbReference type="ARBA" id="ARBA00004141"/>
    </source>
</evidence>
<comment type="similarity">
    <text evidence="6">Belongs to the ABC-2 integral membrane protein family.</text>
</comment>
<keyword evidence="2 6" id="KW-0812">Transmembrane</keyword>